<dbReference type="Proteomes" id="UP000018733">
    <property type="component" value="Unassembled WGS sequence"/>
</dbReference>
<dbReference type="PROSITE" id="PS51462">
    <property type="entry name" value="NUDIX"/>
    <property type="match status" value="1"/>
</dbReference>
<sequence length="278" mass="31520">MLDREGYRPNVGIILVNQKNEVFWGKRIREHSWQFPQGGIKYGETPVQAMYRELQEEVGLKPEHVRILGRTRDWLRYNVPDNFVRRDSRGHYKGQKQIWFLLRLVGKDTDVSLRASHHPEFDAWRWHTYWVPLDVVIEFKRDVYHRALKELSDILFRRHAEARFLRHRNAAGNGSRKNARPREAGEAKGKPAGQVVTGPGAAALQGAKEVPTPRAGKAVVAGRQNVKPVAKRGFESGQAARTAPGGNQKPTSRHGRGGRKHSDSKAQAVQVKAVLVSR</sequence>
<dbReference type="Pfam" id="PF00293">
    <property type="entry name" value="NUDIX"/>
    <property type="match status" value="1"/>
</dbReference>
<name>V8QVJ7_9BURK</name>
<accession>V8QVJ7</accession>
<dbReference type="InterPro" id="IPR020084">
    <property type="entry name" value="NUDIX_hydrolase_CS"/>
</dbReference>
<protein>
    <recommendedName>
        <fullName evidence="4">RNA pyrophosphohydrolase</fullName>
        <ecNumber evidence="4">3.6.1.-</ecNumber>
    </recommendedName>
    <alternativeName>
        <fullName evidence="4">(Di)nucleoside polyphosphate hydrolase</fullName>
    </alternativeName>
</protein>
<comment type="similarity">
    <text evidence="4">Belongs to the Nudix hydrolase family. RppH subfamily.</text>
</comment>
<evidence type="ECO:0000313" key="8">
    <source>
        <dbReference type="Proteomes" id="UP000018733"/>
    </source>
</evidence>
<dbReference type="InterPro" id="IPR020476">
    <property type="entry name" value="Nudix_hydrolase"/>
</dbReference>
<dbReference type="FunFam" id="3.90.79.10:FF:000001">
    <property type="entry name" value="RNA pyrophosphohydrolase"/>
    <property type="match status" value="1"/>
</dbReference>
<dbReference type="CDD" id="cd03671">
    <property type="entry name" value="NUDIX_Ap4A_hydrolase_plant_like"/>
    <property type="match status" value="1"/>
</dbReference>
<evidence type="ECO:0000256" key="1">
    <source>
        <dbReference type="ARBA" id="ARBA00001936"/>
    </source>
</evidence>
<dbReference type="EC" id="3.6.1.-" evidence="4"/>
<dbReference type="InterPro" id="IPR015797">
    <property type="entry name" value="NUDIX_hydrolase-like_dom_sf"/>
</dbReference>
<comment type="cofactor">
    <cofactor evidence="4">
        <name>a divalent metal cation</name>
        <dbReference type="ChEBI" id="CHEBI:60240"/>
    </cofactor>
</comment>
<dbReference type="PROSITE" id="PS00893">
    <property type="entry name" value="NUDIX_BOX"/>
    <property type="match status" value="1"/>
</dbReference>
<keyword evidence="8" id="KW-1185">Reference proteome</keyword>
<dbReference type="HOGENOM" id="CLU_087195_1_1_4"/>
<dbReference type="NCBIfam" id="NF001935">
    <property type="entry name" value="PRK00714.1-2"/>
    <property type="match status" value="1"/>
</dbReference>
<dbReference type="Gene3D" id="3.90.79.10">
    <property type="entry name" value="Nucleoside Triphosphate Pyrophosphohydrolase"/>
    <property type="match status" value="1"/>
</dbReference>
<dbReference type="PRINTS" id="PR00502">
    <property type="entry name" value="NUDIXFAMILY"/>
</dbReference>
<dbReference type="PANTHER" id="PTHR43736">
    <property type="entry name" value="ADP-RIBOSE PYROPHOSPHATASE"/>
    <property type="match status" value="1"/>
</dbReference>
<dbReference type="InterPro" id="IPR022927">
    <property type="entry name" value="RppH"/>
</dbReference>
<keyword evidence="3 4" id="KW-0378">Hydrolase</keyword>
<evidence type="ECO:0000313" key="7">
    <source>
        <dbReference type="EMBL" id="ETF03662.1"/>
    </source>
</evidence>
<feature type="compositionally biased region" description="Basic and acidic residues" evidence="5">
    <location>
        <begin position="180"/>
        <end position="189"/>
    </location>
</feature>
<dbReference type="NCBIfam" id="NF001938">
    <property type="entry name" value="PRK00714.1-5"/>
    <property type="match status" value="1"/>
</dbReference>
<dbReference type="GO" id="GO:0034353">
    <property type="term" value="F:mRNA 5'-diphosphatase activity"/>
    <property type="evidence" value="ECO:0007669"/>
    <property type="project" value="UniProtKB-ARBA"/>
</dbReference>
<comment type="caution">
    <text evidence="7">The sequence shown here is derived from an EMBL/GenBank/DDBJ whole genome shotgun (WGS) entry which is preliminary data.</text>
</comment>
<dbReference type="STRING" id="1424334.W822_00095"/>
<dbReference type="NCBIfam" id="NF001937">
    <property type="entry name" value="PRK00714.1-4"/>
    <property type="match status" value="1"/>
</dbReference>
<comment type="cofactor">
    <cofactor evidence="1">
        <name>Mn(2+)</name>
        <dbReference type="ChEBI" id="CHEBI:29035"/>
    </cofactor>
</comment>
<reference evidence="7 8" key="1">
    <citation type="journal article" date="2014" name="Genome Announc.">
        <title>Draft Genome Sequence of Advenella kashmirensis Strain W13003, a Polycyclic Aromatic Hydrocarbon-Degrading Bacterium.</title>
        <authorList>
            <person name="Wang X."/>
            <person name="Jin D."/>
            <person name="Zhou L."/>
            <person name="Wu L."/>
            <person name="An W."/>
            <person name="Zhao L."/>
        </authorList>
    </citation>
    <scope>NUCLEOTIDE SEQUENCE [LARGE SCALE GENOMIC DNA]</scope>
    <source>
        <strain evidence="7 8">W13003</strain>
    </source>
</reference>
<evidence type="ECO:0000256" key="2">
    <source>
        <dbReference type="ARBA" id="ARBA00001946"/>
    </source>
</evidence>
<comment type="cofactor">
    <cofactor evidence="2">
        <name>Mg(2+)</name>
        <dbReference type="ChEBI" id="CHEBI:18420"/>
    </cofactor>
</comment>
<proteinExistence type="inferred from homology"/>
<feature type="region of interest" description="Disordered" evidence="5">
    <location>
        <begin position="167"/>
        <end position="278"/>
    </location>
</feature>
<dbReference type="eggNOG" id="COG0494">
    <property type="taxonomic scope" value="Bacteria"/>
</dbReference>
<feature type="domain" description="Nudix hydrolase" evidence="6">
    <location>
        <begin position="6"/>
        <end position="149"/>
    </location>
</feature>
<dbReference type="PANTHER" id="PTHR43736:SF1">
    <property type="entry name" value="DIHYDRONEOPTERIN TRIPHOSPHATE DIPHOSPHATASE"/>
    <property type="match status" value="1"/>
</dbReference>
<dbReference type="EMBL" id="AYXT01000001">
    <property type="protein sequence ID" value="ETF03662.1"/>
    <property type="molecule type" value="Genomic_DNA"/>
</dbReference>
<dbReference type="InterPro" id="IPR000086">
    <property type="entry name" value="NUDIX_hydrolase_dom"/>
</dbReference>
<feature type="compositionally biased region" description="Low complexity" evidence="5">
    <location>
        <begin position="265"/>
        <end position="278"/>
    </location>
</feature>
<organism evidence="7 8">
    <name type="scientific">Advenella kashmirensis W13003</name>
    <dbReference type="NCBI Taxonomy" id="1424334"/>
    <lineage>
        <taxon>Bacteria</taxon>
        <taxon>Pseudomonadati</taxon>
        <taxon>Pseudomonadota</taxon>
        <taxon>Betaproteobacteria</taxon>
        <taxon>Burkholderiales</taxon>
        <taxon>Alcaligenaceae</taxon>
    </lineage>
</organism>
<gene>
    <name evidence="4" type="primary">rppH</name>
    <name evidence="4" type="synonym">nudH</name>
    <name evidence="7" type="ORF">W822_00095</name>
</gene>
<feature type="short sequence motif" description="Nudix box" evidence="4">
    <location>
        <begin position="38"/>
        <end position="59"/>
    </location>
</feature>
<dbReference type="PATRIC" id="fig|1424334.3.peg.19"/>
<evidence type="ECO:0000259" key="6">
    <source>
        <dbReference type="PROSITE" id="PS51462"/>
    </source>
</evidence>
<dbReference type="AlphaFoldDB" id="V8QVJ7"/>
<evidence type="ECO:0000256" key="4">
    <source>
        <dbReference type="HAMAP-Rule" id="MF_00298"/>
    </source>
</evidence>
<evidence type="ECO:0000256" key="3">
    <source>
        <dbReference type="ARBA" id="ARBA00022801"/>
    </source>
</evidence>
<dbReference type="HAMAP" id="MF_00298">
    <property type="entry name" value="Nudix_RppH"/>
    <property type="match status" value="1"/>
</dbReference>
<evidence type="ECO:0000256" key="5">
    <source>
        <dbReference type="SAM" id="MobiDB-lite"/>
    </source>
</evidence>
<dbReference type="SUPFAM" id="SSF55811">
    <property type="entry name" value="Nudix"/>
    <property type="match status" value="1"/>
</dbReference>
<comment type="function">
    <text evidence="4">Accelerates the degradation of transcripts by removing pyrophosphate from the 5'-end of triphosphorylated RNA, leading to a more labile monophosphorylated state that can stimulate subsequent ribonuclease cleavage.</text>
</comment>